<dbReference type="Proteomes" id="UP001066276">
    <property type="component" value="Chromosome 12"/>
</dbReference>
<protein>
    <submittedName>
        <fullName evidence="1">Uncharacterized protein</fullName>
    </submittedName>
</protein>
<keyword evidence="2" id="KW-1185">Reference proteome</keyword>
<comment type="caution">
    <text evidence="1">The sequence shown here is derived from an EMBL/GenBank/DDBJ whole genome shotgun (WGS) entry which is preliminary data.</text>
</comment>
<dbReference type="EMBL" id="JANPWB010000016">
    <property type="protein sequence ID" value="KAJ1082510.1"/>
    <property type="molecule type" value="Genomic_DNA"/>
</dbReference>
<evidence type="ECO:0000313" key="2">
    <source>
        <dbReference type="Proteomes" id="UP001066276"/>
    </source>
</evidence>
<sequence>MPVLSCVRSPFQQYTYRLLQVVWEAASHAMQILKVDLAVFPDQQTAWLAVLAVGTLCSAGTLQLSQCSMLPKTSKVLRGKADGGSPRVCRAW</sequence>
<reference evidence="1" key="1">
    <citation type="journal article" date="2022" name="bioRxiv">
        <title>Sequencing and chromosome-scale assembly of the giantPleurodeles waltlgenome.</title>
        <authorList>
            <person name="Brown T."/>
            <person name="Elewa A."/>
            <person name="Iarovenko S."/>
            <person name="Subramanian E."/>
            <person name="Araus A.J."/>
            <person name="Petzold A."/>
            <person name="Susuki M."/>
            <person name="Suzuki K.-i.T."/>
            <person name="Hayashi T."/>
            <person name="Toyoda A."/>
            <person name="Oliveira C."/>
            <person name="Osipova E."/>
            <person name="Leigh N.D."/>
            <person name="Simon A."/>
            <person name="Yun M.H."/>
        </authorList>
    </citation>
    <scope>NUCLEOTIDE SEQUENCE</scope>
    <source>
        <strain evidence="1">20211129_DDA</strain>
        <tissue evidence="1">Liver</tissue>
    </source>
</reference>
<dbReference type="AlphaFoldDB" id="A0AAV7KWE5"/>
<proteinExistence type="predicted"/>
<organism evidence="1 2">
    <name type="scientific">Pleurodeles waltl</name>
    <name type="common">Iberian ribbed newt</name>
    <dbReference type="NCBI Taxonomy" id="8319"/>
    <lineage>
        <taxon>Eukaryota</taxon>
        <taxon>Metazoa</taxon>
        <taxon>Chordata</taxon>
        <taxon>Craniata</taxon>
        <taxon>Vertebrata</taxon>
        <taxon>Euteleostomi</taxon>
        <taxon>Amphibia</taxon>
        <taxon>Batrachia</taxon>
        <taxon>Caudata</taxon>
        <taxon>Salamandroidea</taxon>
        <taxon>Salamandridae</taxon>
        <taxon>Pleurodelinae</taxon>
        <taxon>Pleurodeles</taxon>
    </lineage>
</organism>
<evidence type="ECO:0000313" key="1">
    <source>
        <dbReference type="EMBL" id="KAJ1082510.1"/>
    </source>
</evidence>
<name>A0AAV7KWE5_PLEWA</name>
<gene>
    <name evidence="1" type="ORF">NDU88_002675</name>
</gene>
<accession>A0AAV7KWE5</accession>